<gene>
    <name evidence="1" type="ORF">DHETER_LOCUS3332</name>
</gene>
<evidence type="ECO:0000313" key="1">
    <source>
        <dbReference type="EMBL" id="CAG8508243.1"/>
    </source>
</evidence>
<reference evidence="1" key="1">
    <citation type="submission" date="2021-06" db="EMBL/GenBank/DDBJ databases">
        <authorList>
            <person name="Kallberg Y."/>
            <person name="Tangrot J."/>
            <person name="Rosling A."/>
        </authorList>
    </citation>
    <scope>NUCLEOTIDE SEQUENCE</scope>
    <source>
        <strain evidence="1">IL203A</strain>
    </source>
</reference>
<proteinExistence type="predicted"/>
<protein>
    <submittedName>
        <fullName evidence="1">1768_t:CDS:1</fullName>
    </submittedName>
</protein>
<feature type="non-terminal residue" evidence="1">
    <location>
        <position position="1"/>
    </location>
</feature>
<sequence>GMIATSRVESVNGCLKNLLHNFNVSLCELVSEIHRLLNLQDMENEYRFWRAAIPNAWNQDKVNFLFTEIDQCLQRYLKPNILKMLRDQINQSVYYTANRISQQDITNEEANELLDIQEDSIDEPQATLDQMIEFAGLHNVKEIWAITVRNSLKIKHHILMLQNNSYLMLPSQWYSTDDTGSEEPFLMADKFTQDMITLPNNSPIPYLYLFREERADFREENMTTFEQRIVYGKLHGMYKKALNKALENKSKSQELIDLLQDFAEDDIDDKSDKSNDDNKSDEDQQSDNSIDKENVNPQLQNPRKCKGKGRPLGTKRLKSSYEAVKPKVKQQRRCKRCVTLDITKRIANMNDLKDVTF</sequence>
<evidence type="ECO:0000313" key="2">
    <source>
        <dbReference type="Proteomes" id="UP000789702"/>
    </source>
</evidence>
<dbReference type="EMBL" id="CAJVPU010002822">
    <property type="protein sequence ID" value="CAG8508243.1"/>
    <property type="molecule type" value="Genomic_DNA"/>
</dbReference>
<comment type="caution">
    <text evidence="1">The sequence shown here is derived from an EMBL/GenBank/DDBJ whole genome shotgun (WGS) entry which is preliminary data.</text>
</comment>
<organism evidence="1 2">
    <name type="scientific">Dentiscutata heterogama</name>
    <dbReference type="NCBI Taxonomy" id="1316150"/>
    <lineage>
        <taxon>Eukaryota</taxon>
        <taxon>Fungi</taxon>
        <taxon>Fungi incertae sedis</taxon>
        <taxon>Mucoromycota</taxon>
        <taxon>Glomeromycotina</taxon>
        <taxon>Glomeromycetes</taxon>
        <taxon>Diversisporales</taxon>
        <taxon>Gigasporaceae</taxon>
        <taxon>Dentiscutata</taxon>
    </lineage>
</organism>
<accession>A0ACA9L356</accession>
<name>A0ACA9L356_9GLOM</name>
<keyword evidence="2" id="KW-1185">Reference proteome</keyword>
<dbReference type="Proteomes" id="UP000789702">
    <property type="component" value="Unassembled WGS sequence"/>
</dbReference>